<protein>
    <submittedName>
        <fullName evidence="1">Uncharacterized protein</fullName>
    </submittedName>
</protein>
<accession>A0A0A9GVP3</accession>
<name>A0A0A9GVP3_ARUDO</name>
<dbReference type="EMBL" id="GBRH01168811">
    <property type="protein sequence ID" value="JAE29085.1"/>
    <property type="molecule type" value="Transcribed_RNA"/>
</dbReference>
<organism evidence="1">
    <name type="scientific">Arundo donax</name>
    <name type="common">Giant reed</name>
    <name type="synonym">Donax arundinaceus</name>
    <dbReference type="NCBI Taxonomy" id="35708"/>
    <lineage>
        <taxon>Eukaryota</taxon>
        <taxon>Viridiplantae</taxon>
        <taxon>Streptophyta</taxon>
        <taxon>Embryophyta</taxon>
        <taxon>Tracheophyta</taxon>
        <taxon>Spermatophyta</taxon>
        <taxon>Magnoliopsida</taxon>
        <taxon>Liliopsida</taxon>
        <taxon>Poales</taxon>
        <taxon>Poaceae</taxon>
        <taxon>PACMAD clade</taxon>
        <taxon>Arundinoideae</taxon>
        <taxon>Arundineae</taxon>
        <taxon>Arundo</taxon>
    </lineage>
</organism>
<dbReference type="AlphaFoldDB" id="A0A0A9GVP3"/>
<reference evidence="1" key="1">
    <citation type="submission" date="2014-09" db="EMBL/GenBank/DDBJ databases">
        <authorList>
            <person name="Magalhaes I.L.F."/>
            <person name="Oliveira U."/>
            <person name="Santos F.R."/>
            <person name="Vidigal T.H.D.A."/>
            <person name="Brescovit A.D."/>
            <person name="Santos A.J."/>
        </authorList>
    </citation>
    <scope>NUCLEOTIDE SEQUENCE</scope>
    <source>
        <tissue evidence="1">Shoot tissue taken approximately 20 cm above the soil surface</tissue>
    </source>
</reference>
<proteinExistence type="predicted"/>
<sequence>MAVRFTRGYCSNTAPTKIL</sequence>
<reference evidence="1" key="2">
    <citation type="journal article" date="2015" name="Data Brief">
        <title>Shoot transcriptome of the giant reed, Arundo donax.</title>
        <authorList>
            <person name="Barrero R.A."/>
            <person name="Guerrero F.D."/>
            <person name="Moolhuijzen P."/>
            <person name="Goolsby J.A."/>
            <person name="Tidwell J."/>
            <person name="Bellgard S.E."/>
            <person name="Bellgard M.I."/>
        </authorList>
    </citation>
    <scope>NUCLEOTIDE SEQUENCE</scope>
    <source>
        <tissue evidence="1">Shoot tissue taken approximately 20 cm above the soil surface</tissue>
    </source>
</reference>
<evidence type="ECO:0000313" key="1">
    <source>
        <dbReference type="EMBL" id="JAE29085.1"/>
    </source>
</evidence>